<feature type="transmembrane region" description="Helical" evidence="1">
    <location>
        <begin position="132"/>
        <end position="153"/>
    </location>
</feature>
<feature type="transmembrane region" description="Helical" evidence="1">
    <location>
        <begin position="38"/>
        <end position="56"/>
    </location>
</feature>
<evidence type="ECO:0000313" key="3">
    <source>
        <dbReference type="Proteomes" id="UP000271010"/>
    </source>
</evidence>
<accession>A0A3M9N5G3</accession>
<feature type="transmembrane region" description="Helical" evidence="1">
    <location>
        <begin position="106"/>
        <end position="125"/>
    </location>
</feature>
<keyword evidence="1" id="KW-1133">Transmembrane helix</keyword>
<dbReference type="OrthoDB" id="9811293at2"/>
<dbReference type="AlphaFoldDB" id="A0A3M9N5G3"/>
<sequence>MKDLSVPLPVNKLYVSIIILCLFHGCGLIGFYTPYRDWFLSNTPLNLILATALLFWNHQGLTLKMVAGTIGVFLVGFTAEVIGVATGDVFGEYYYGDAFGPKFLEVPWLIGMNWAALCFAAATVVNTWQKPFILKAAVAAAMPVSIDFLIEQVCEKFDFWYWQGHVAPVQNYISWYVFSFLFVLVLMPLLRNSQNRLAPYFLLVQFFFFLFLNLVEFFYVR</sequence>
<evidence type="ECO:0000256" key="1">
    <source>
        <dbReference type="SAM" id="Phobius"/>
    </source>
</evidence>
<dbReference type="InterPro" id="IPR007354">
    <property type="entry name" value="CruF-like"/>
</dbReference>
<feature type="transmembrane region" description="Helical" evidence="1">
    <location>
        <begin position="63"/>
        <end position="86"/>
    </location>
</feature>
<feature type="transmembrane region" description="Helical" evidence="1">
    <location>
        <begin position="12"/>
        <end position="32"/>
    </location>
</feature>
<protein>
    <submittedName>
        <fullName evidence="2">Carotenoid biosynthesis protein</fullName>
    </submittedName>
</protein>
<dbReference type="Proteomes" id="UP000271010">
    <property type="component" value="Unassembled WGS sequence"/>
</dbReference>
<evidence type="ECO:0000313" key="2">
    <source>
        <dbReference type="EMBL" id="RNI32635.1"/>
    </source>
</evidence>
<keyword evidence="1" id="KW-0472">Membrane</keyword>
<dbReference type="PANTHER" id="PTHR39419:SF1">
    <property type="entry name" value="SLL0814 PROTEIN"/>
    <property type="match status" value="1"/>
</dbReference>
<reference evidence="2 3" key="1">
    <citation type="submission" date="2018-11" db="EMBL/GenBank/DDBJ databases">
        <title>Rufibacter latericius sp. nov., isolated from water in Baiyang Lake.</title>
        <authorList>
            <person name="Yang Y."/>
        </authorList>
    </citation>
    <scope>NUCLEOTIDE SEQUENCE [LARGE SCALE GENOMIC DNA]</scope>
    <source>
        <strain evidence="2 3">MCC P1</strain>
    </source>
</reference>
<comment type="caution">
    <text evidence="2">The sequence shown here is derived from an EMBL/GenBank/DDBJ whole genome shotgun (WGS) entry which is preliminary data.</text>
</comment>
<dbReference type="EMBL" id="RJJE01000002">
    <property type="protein sequence ID" value="RNI32635.1"/>
    <property type="molecule type" value="Genomic_DNA"/>
</dbReference>
<proteinExistence type="predicted"/>
<dbReference type="RefSeq" id="WP_123131934.1">
    <property type="nucleotide sequence ID" value="NZ_RJJE01000002.1"/>
</dbReference>
<gene>
    <name evidence="2" type="ORF">EFA69_04790</name>
</gene>
<feature type="transmembrane region" description="Helical" evidence="1">
    <location>
        <begin position="173"/>
        <end position="190"/>
    </location>
</feature>
<name>A0A3M9N5G3_9BACT</name>
<keyword evidence="3" id="KW-1185">Reference proteome</keyword>
<keyword evidence="1" id="KW-0812">Transmembrane</keyword>
<dbReference type="PANTHER" id="PTHR39419">
    <property type="entry name" value="SLL0814 PROTEIN"/>
    <property type="match status" value="1"/>
</dbReference>
<feature type="transmembrane region" description="Helical" evidence="1">
    <location>
        <begin position="197"/>
        <end position="220"/>
    </location>
</feature>
<dbReference type="Pfam" id="PF04240">
    <property type="entry name" value="Caroten_synth"/>
    <property type="match status" value="1"/>
</dbReference>
<organism evidence="2 3">
    <name type="scientific">Rufibacter immobilis</name>
    <dbReference type="NCBI Taxonomy" id="1348778"/>
    <lineage>
        <taxon>Bacteria</taxon>
        <taxon>Pseudomonadati</taxon>
        <taxon>Bacteroidota</taxon>
        <taxon>Cytophagia</taxon>
        <taxon>Cytophagales</taxon>
        <taxon>Hymenobacteraceae</taxon>
        <taxon>Rufibacter</taxon>
    </lineage>
</organism>